<organism evidence="1 2">
    <name type="scientific">Melia azedarach</name>
    <name type="common">Chinaberry tree</name>
    <dbReference type="NCBI Taxonomy" id="155640"/>
    <lineage>
        <taxon>Eukaryota</taxon>
        <taxon>Viridiplantae</taxon>
        <taxon>Streptophyta</taxon>
        <taxon>Embryophyta</taxon>
        <taxon>Tracheophyta</taxon>
        <taxon>Spermatophyta</taxon>
        <taxon>Magnoliopsida</taxon>
        <taxon>eudicotyledons</taxon>
        <taxon>Gunneridae</taxon>
        <taxon>Pentapetalae</taxon>
        <taxon>rosids</taxon>
        <taxon>malvids</taxon>
        <taxon>Sapindales</taxon>
        <taxon>Meliaceae</taxon>
        <taxon>Melia</taxon>
    </lineage>
</organism>
<keyword evidence="2" id="KW-1185">Reference proteome</keyword>
<evidence type="ECO:0000313" key="2">
    <source>
        <dbReference type="Proteomes" id="UP001164539"/>
    </source>
</evidence>
<reference evidence="1 2" key="1">
    <citation type="journal article" date="2023" name="Science">
        <title>Complex scaffold remodeling in plant triterpene biosynthesis.</title>
        <authorList>
            <person name="De La Pena R."/>
            <person name="Hodgson H."/>
            <person name="Liu J.C."/>
            <person name="Stephenson M.J."/>
            <person name="Martin A.C."/>
            <person name="Owen C."/>
            <person name="Harkess A."/>
            <person name="Leebens-Mack J."/>
            <person name="Jimenez L.E."/>
            <person name="Osbourn A."/>
            <person name="Sattely E.S."/>
        </authorList>
    </citation>
    <scope>NUCLEOTIDE SEQUENCE [LARGE SCALE GENOMIC DNA]</scope>
    <source>
        <strain evidence="2">cv. JPN11</strain>
        <tissue evidence="1">Leaf</tissue>
    </source>
</reference>
<comment type="caution">
    <text evidence="1">The sequence shown here is derived from an EMBL/GenBank/DDBJ whole genome shotgun (WGS) entry which is preliminary data.</text>
</comment>
<name>A0ACC1Y303_MELAZ</name>
<accession>A0ACC1Y303</accession>
<dbReference type="EMBL" id="CM051398">
    <property type="protein sequence ID" value="KAJ4717978.1"/>
    <property type="molecule type" value="Genomic_DNA"/>
</dbReference>
<proteinExistence type="predicted"/>
<gene>
    <name evidence="1" type="ORF">OWV82_009721</name>
</gene>
<protein>
    <submittedName>
        <fullName evidence="1">Protein kinase family protein</fullName>
    </submittedName>
</protein>
<dbReference type="Proteomes" id="UP001164539">
    <property type="component" value="Chromosome 5"/>
</dbReference>
<sequence length="931" mass="104095">MTNNFQRVLGKGGFGTVYHGYLDDKQEVAVKMLSSSSTQGYKEFQAEVTLLVRAHHRNLTNLVGHCIEGANMGLIYEDMVKGNLQKYLSGKIEDILCWEDRMRIALDAAQGLEYLHNGCKPPIIHRDVKPSNILLNEKLEAKLADFGLSRIFPTEGGSHISTGVAGTPGYLDPEYSASNWLNEKSDVYSFGVVLLEIITCQPVIAKSMKNCHISQWVNFMIGKGDISNIVDPRLFGNFNNNSAVESFGVSPSMFISQCLYKTNNASGFISLDCGAENSSYIESKTGLKYISDKTFIDTGISNSVALGYQIDSLQRPLWNLRSFPEGIRNCYTVKLTNGVRYLIRASFLYGDYDGLGKAPEFDLHLGPNLWESVKLGNVSTILLKEIIHVSLSNSIQVCLVDTGFGTPFISALEFRPLPNNTYITKSGSLNTFARLNVLPITNQTVRYEDDVYDRRWIPYSYPEWAQLTTSLTIDADRFNDFQPPGIVMRSAATPENASEPLIFSLTPADSSSKFYVYMHFAEIEELQANQSRAFNISLNGNYLHGPFSIHKTENSTLPPILNAIEFYLVQELAQSETYQTDIDAILNMKTLYKRKDWQGDPCAPQAYVWNGLGCSYNDNDPPRIISLDLSNNSLTGHVPKFLSNLQFLRVLNSNGNMLTGSVPAELVERSKNGSLSLSVDANPNLCSSAPCNKKTNKKKNNFIVPIVASCASLLLIILAVLAIYWRLKRARKGRLDANPSLTNGPLETRKRRFTYTEISKITNDFETVLGEGSFGKVYHGYLDDGTEVAVKMHSPSSRQGYEQFEAEVKLLLTVHHKNLTTLYGYCDESNQIGLIYEYMANGNLQDYLSDSNADVLSWEGRLRIAIEAAQGLEYLHHGCKPPRVHRDVKPANILLNDQFQAKLADFGLSKSFPIGRCQPFVNRSCWDFWVP</sequence>
<evidence type="ECO:0000313" key="1">
    <source>
        <dbReference type="EMBL" id="KAJ4717978.1"/>
    </source>
</evidence>
<keyword evidence="1" id="KW-0808">Transferase</keyword>
<keyword evidence="1" id="KW-0418">Kinase</keyword>